<accession>A0ABR1AVV2</accession>
<organism evidence="2 3">
    <name type="scientific">Polyplax serrata</name>
    <name type="common">Common mouse louse</name>
    <dbReference type="NCBI Taxonomy" id="468196"/>
    <lineage>
        <taxon>Eukaryota</taxon>
        <taxon>Metazoa</taxon>
        <taxon>Ecdysozoa</taxon>
        <taxon>Arthropoda</taxon>
        <taxon>Hexapoda</taxon>
        <taxon>Insecta</taxon>
        <taxon>Pterygota</taxon>
        <taxon>Neoptera</taxon>
        <taxon>Paraneoptera</taxon>
        <taxon>Psocodea</taxon>
        <taxon>Troctomorpha</taxon>
        <taxon>Phthiraptera</taxon>
        <taxon>Anoplura</taxon>
        <taxon>Polyplacidae</taxon>
        <taxon>Polyplax</taxon>
    </lineage>
</organism>
<gene>
    <name evidence="2" type="ORF">RUM44_010559</name>
</gene>
<keyword evidence="3" id="KW-1185">Reference proteome</keyword>
<proteinExistence type="predicted"/>
<dbReference type="EMBL" id="JAWJWF010000045">
    <property type="protein sequence ID" value="KAK6628077.1"/>
    <property type="molecule type" value="Genomic_DNA"/>
</dbReference>
<evidence type="ECO:0000313" key="3">
    <source>
        <dbReference type="Proteomes" id="UP001359485"/>
    </source>
</evidence>
<protein>
    <submittedName>
        <fullName evidence="2">Uncharacterized protein</fullName>
    </submittedName>
</protein>
<sequence>MPNKGTADKAERLQKKHLFTSMPESRRERWREEQRQKILADENLSQIQHPSAVAVFERSDRTPFESAGFSAYLRDECACESEWPQERYAAVTRWCRRQRGINAQKKPFGFQRLLLSVPAEETKASVPVKRRYGANVLLRK</sequence>
<comment type="caution">
    <text evidence="2">The sequence shown here is derived from an EMBL/GenBank/DDBJ whole genome shotgun (WGS) entry which is preliminary data.</text>
</comment>
<evidence type="ECO:0000256" key="1">
    <source>
        <dbReference type="SAM" id="MobiDB-lite"/>
    </source>
</evidence>
<feature type="compositionally biased region" description="Basic and acidic residues" evidence="1">
    <location>
        <begin position="1"/>
        <end position="13"/>
    </location>
</feature>
<reference evidence="2 3" key="1">
    <citation type="submission" date="2023-09" db="EMBL/GenBank/DDBJ databases">
        <title>Genomes of two closely related lineages of the louse Polyplax serrata with different host specificities.</title>
        <authorList>
            <person name="Martinu J."/>
            <person name="Tarabai H."/>
            <person name="Stefka J."/>
            <person name="Hypsa V."/>
        </authorList>
    </citation>
    <scope>NUCLEOTIDE SEQUENCE [LARGE SCALE GENOMIC DNA]</scope>
    <source>
        <strain evidence="2">98ZLc_SE</strain>
    </source>
</reference>
<dbReference type="Proteomes" id="UP001359485">
    <property type="component" value="Unassembled WGS sequence"/>
</dbReference>
<name>A0ABR1AVV2_POLSC</name>
<evidence type="ECO:0000313" key="2">
    <source>
        <dbReference type="EMBL" id="KAK6628077.1"/>
    </source>
</evidence>
<feature type="region of interest" description="Disordered" evidence="1">
    <location>
        <begin position="1"/>
        <end position="27"/>
    </location>
</feature>